<evidence type="ECO:0000313" key="3">
    <source>
        <dbReference type="Proteomes" id="UP000030645"/>
    </source>
</evidence>
<evidence type="ECO:0000256" key="1">
    <source>
        <dbReference type="SAM" id="MobiDB-lite"/>
    </source>
</evidence>
<reference evidence="3" key="1">
    <citation type="submission" date="2013-01" db="EMBL/GenBank/DDBJ databases">
        <title>Draft Genome Sequence of a Mulberry Tree, Morus notabilis C.K. Schneid.</title>
        <authorList>
            <person name="He N."/>
            <person name="Zhao S."/>
        </authorList>
    </citation>
    <scope>NUCLEOTIDE SEQUENCE</scope>
</reference>
<feature type="compositionally biased region" description="Basic and acidic residues" evidence="1">
    <location>
        <begin position="92"/>
        <end position="119"/>
    </location>
</feature>
<dbReference type="EMBL" id="KE345913">
    <property type="protein sequence ID" value="EXC20327.1"/>
    <property type="molecule type" value="Genomic_DNA"/>
</dbReference>
<evidence type="ECO:0000313" key="2">
    <source>
        <dbReference type="EMBL" id="EXC20327.1"/>
    </source>
</evidence>
<protein>
    <submittedName>
        <fullName evidence="2">Uncharacterized protein</fullName>
    </submittedName>
</protein>
<proteinExistence type="predicted"/>
<name>W9SBB8_9ROSA</name>
<organism evidence="2 3">
    <name type="scientific">Morus notabilis</name>
    <dbReference type="NCBI Taxonomy" id="981085"/>
    <lineage>
        <taxon>Eukaryota</taxon>
        <taxon>Viridiplantae</taxon>
        <taxon>Streptophyta</taxon>
        <taxon>Embryophyta</taxon>
        <taxon>Tracheophyta</taxon>
        <taxon>Spermatophyta</taxon>
        <taxon>Magnoliopsida</taxon>
        <taxon>eudicotyledons</taxon>
        <taxon>Gunneridae</taxon>
        <taxon>Pentapetalae</taxon>
        <taxon>rosids</taxon>
        <taxon>fabids</taxon>
        <taxon>Rosales</taxon>
        <taxon>Moraceae</taxon>
        <taxon>Moreae</taxon>
        <taxon>Morus</taxon>
    </lineage>
</organism>
<keyword evidence="3" id="KW-1185">Reference proteome</keyword>
<feature type="compositionally biased region" description="Polar residues" evidence="1">
    <location>
        <begin position="55"/>
        <end position="65"/>
    </location>
</feature>
<feature type="region of interest" description="Disordered" evidence="1">
    <location>
        <begin position="53"/>
        <end position="145"/>
    </location>
</feature>
<accession>W9SBB8</accession>
<dbReference type="AlphaFoldDB" id="W9SBB8"/>
<gene>
    <name evidence="2" type="ORF">L484_020547</name>
</gene>
<sequence length="145" mass="15830">MLIWSDLECSHVGSSGKIVAHVLASHGAQCNQTIVSSWMISRFVTDVVIADLPTTAENEQGSRNIASEAKEVPKESGPLTQRTTSRHLPLLTREDAAFMDPPPDKDQSPQRENNSEHRHAASPPSPPDKQQSHLGFRDAGSLMQP</sequence>
<dbReference type="Proteomes" id="UP000030645">
    <property type="component" value="Unassembled WGS sequence"/>
</dbReference>